<evidence type="ECO:0000313" key="8">
    <source>
        <dbReference type="EMBL" id="KAJ9691984.1"/>
    </source>
</evidence>
<dbReference type="Pfam" id="PF02045">
    <property type="entry name" value="CBFB_NFYA"/>
    <property type="match status" value="1"/>
</dbReference>
<dbReference type="GO" id="GO:0003677">
    <property type="term" value="F:DNA binding"/>
    <property type="evidence" value="ECO:0007669"/>
    <property type="project" value="UniProtKB-KW"/>
</dbReference>
<feature type="compositionally biased region" description="Polar residues" evidence="7">
    <location>
        <begin position="70"/>
        <end position="79"/>
    </location>
</feature>
<comment type="subunit">
    <text evidence="6">Heterotrimer.</text>
</comment>
<keyword evidence="2 6" id="KW-0805">Transcription regulation</keyword>
<comment type="similarity">
    <text evidence="6">Belongs to the NFYA/HAP2 subunit family.</text>
</comment>
<evidence type="ECO:0000256" key="5">
    <source>
        <dbReference type="ARBA" id="ARBA00023242"/>
    </source>
</evidence>
<organism evidence="8 9">
    <name type="scientific">Vitis rotundifolia</name>
    <name type="common">Muscadine grape</name>
    <dbReference type="NCBI Taxonomy" id="103349"/>
    <lineage>
        <taxon>Eukaryota</taxon>
        <taxon>Viridiplantae</taxon>
        <taxon>Streptophyta</taxon>
        <taxon>Embryophyta</taxon>
        <taxon>Tracheophyta</taxon>
        <taxon>Spermatophyta</taxon>
        <taxon>Magnoliopsida</taxon>
        <taxon>eudicotyledons</taxon>
        <taxon>Gunneridae</taxon>
        <taxon>Pentapetalae</taxon>
        <taxon>rosids</taxon>
        <taxon>Vitales</taxon>
        <taxon>Vitaceae</taxon>
        <taxon>Viteae</taxon>
        <taxon>Vitis</taxon>
    </lineage>
</organism>
<reference evidence="8 9" key="1">
    <citation type="journal article" date="2023" name="BMC Biotechnol.">
        <title>Vitis rotundifolia cv Carlos genome sequencing.</title>
        <authorList>
            <person name="Huff M."/>
            <person name="Hulse-Kemp A."/>
            <person name="Scheffler B."/>
            <person name="Youngblood R."/>
            <person name="Simpson S."/>
            <person name="Babiker E."/>
            <person name="Staton M."/>
        </authorList>
    </citation>
    <scope>NUCLEOTIDE SEQUENCE [LARGE SCALE GENOMIC DNA]</scope>
    <source>
        <tissue evidence="8">Leaf</tissue>
    </source>
</reference>
<evidence type="ECO:0000256" key="6">
    <source>
        <dbReference type="RuleBase" id="RU367155"/>
    </source>
</evidence>
<dbReference type="GO" id="GO:0005634">
    <property type="term" value="C:nucleus"/>
    <property type="evidence" value="ECO:0007669"/>
    <property type="project" value="UniProtKB-SubCell"/>
</dbReference>
<evidence type="ECO:0000256" key="4">
    <source>
        <dbReference type="ARBA" id="ARBA00023163"/>
    </source>
</evidence>
<dbReference type="Gene3D" id="6.10.250.2430">
    <property type="match status" value="1"/>
</dbReference>
<evidence type="ECO:0000256" key="2">
    <source>
        <dbReference type="ARBA" id="ARBA00023015"/>
    </source>
</evidence>
<dbReference type="Proteomes" id="UP001168098">
    <property type="component" value="Unassembled WGS sequence"/>
</dbReference>
<dbReference type="PRINTS" id="PR00616">
    <property type="entry name" value="CCAATSUBUNTB"/>
</dbReference>
<feature type="region of interest" description="Disordered" evidence="7">
    <location>
        <begin position="1"/>
        <end position="43"/>
    </location>
</feature>
<evidence type="ECO:0000256" key="1">
    <source>
        <dbReference type="ARBA" id="ARBA00004123"/>
    </source>
</evidence>
<comment type="function">
    <text evidence="6">Component of the sequence-specific heterotrimeric transcription factor (NF-Y) which specifically recognizes a 5'-CCAAT-3' box motif found in the promoters of its target genes.</text>
</comment>
<evidence type="ECO:0000313" key="9">
    <source>
        <dbReference type="Proteomes" id="UP001168098"/>
    </source>
</evidence>
<dbReference type="PROSITE" id="PS51152">
    <property type="entry name" value="NFYA_HAP2_2"/>
    <property type="match status" value="1"/>
</dbReference>
<dbReference type="GO" id="GO:0003700">
    <property type="term" value="F:DNA-binding transcription factor activity"/>
    <property type="evidence" value="ECO:0007669"/>
    <property type="project" value="UniProtKB-UniRule"/>
</dbReference>
<keyword evidence="5 6" id="KW-0539">Nucleus</keyword>
<feature type="region of interest" description="Disordered" evidence="7">
    <location>
        <begin position="55"/>
        <end position="80"/>
    </location>
</feature>
<keyword evidence="3 6" id="KW-0238">DNA-binding</keyword>
<feature type="compositionally biased region" description="Polar residues" evidence="7">
    <location>
        <begin position="13"/>
        <end position="41"/>
    </location>
</feature>
<feature type="region of interest" description="Disordered" evidence="7">
    <location>
        <begin position="202"/>
        <end position="337"/>
    </location>
</feature>
<accession>A0AA38ZNC0</accession>
<keyword evidence="9" id="KW-1185">Reference proteome</keyword>
<gene>
    <name evidence="8" type="ORF">PVL29_011199</name>
</gene>
<name>A0AA38ZNC0_VITRO</name>
<feature type="compositionally biased region" description="Basic and acidic residues" evidence="7">
    <location>
        <begin position="272"/>
        <end position="281"/>
    </location>
</feature>
<proteinExistence type="inferred from homology"/>
<sequence>MQRLCKNDFHVNSARSTSPCDASSPHWWTSSETNTQQSSLPKFSRLKMGTQTIDYHSTKELGSQVRDQDSPSTRSTGQSYPEVLHWGGNNTHGQSIFSAQLGYKETHGKPMVSIGNQDYLFTPSQVDCNQLTARIPITATEIYHCDLLAPAYGTKAMIHHPQMMGMAPSRVPLPVLNPQEEVIFINPKQYNGIMRRRKHRAKLEAQNNPVKARKPYLHESRHLHALKRPRGAGGRFLNLSKLQEPKPSSPSTDALIAGSAQPPFNGNTTSESEVHQPENYREGASTTSCSDVTSGSNSDDVFLQPEFRFSSTYPPHIGGSMKRNDSGSNNLGGSGLG</sequence>
<feature type="compositionally biased region" description="Polar residues" evidence="7">
    <location>
        <begin position="284"/>
        <end position="299"/>
    </location>
</feature>
<dbReference type="SMART" id="SM00521">
    <property type="entry name" value="CBF"/>
    <property type="match status" value="1"/>
</dbReference>
<comment type="subcellular location">
    <subcellularLocation>
        <location evidence="1 6">Nucleus</location>
    </subcellularLocation>
</comment>
<feature type="compositionally biased region" description="Polar residues" evidence="7">
    <location>
        <begin position="262"/>
        <end position="271"/>
    </location>
</feature>
<dbReference type="InterPro" id="IPR001289">
    <property type="entry name" value="NFYA"/>
</dbReference>
<dbReference type="AlphaFoldDB" id="A0AA38ZNC0"/>
<keyword evidence="4 6" id="KW-0804">Transcription</keyword>
<evidence type="ECO:0000256" key="7">
    <source>
        <dbReference type="SAM" id="MobiDB-lite"/>
    </source>
</evidence>
<comment type="caution">
    <text evidence="8">The sequence shown here is derived from an EMBL/GenBank/DDBJ whole genome shotgun (WGS) entry which is preliminary data.</text>
</comment>
<dbReference type="EMBL" id="JARBHA010000009">
    <property type="protein sequence ID" value="KAJ9691984.1"/>
    <property type="molecule type" value="Genomic_DNA"/>
</dbReference>
<protein>
    <recommendedName>
        <fullName evidence="6">Nuclear transcription factor Y subunit</fullName>
    </recommendedName>
</protein>
<dbReference type="PANTHER" id="PTHR12632">
    <property type="entry name" value="TRANSCRIPTION FACTOR NF-Y ALPHA-RELATED"/>
    <property type="match status" value="1"/>
</dbReference>
<evidence type="ECO:0000256" key="3">
    <source>
        <dbReference type="ARBA" id="ARBA00023125"/>
    </source>
</evidence>